<dbReference type="FunFam" id="3.90.1410.10:FF:000010">
    <property type="entry name" value="Protein PLASTID TRANSCRIPTIONALLY ACTIVE 14"/>
    <property type="match status" value="1"/>
</dbReference>
<reference evidence="1 2" key="2">
    <citation type="journal article" date="2017" name="Front. Plant Sci.">
        <title>Gene Classification and Mining of Molecular Markers Useful in Red Clover (Trifolium pratense) Breeding.</title>
        <authorList>
            <person name="Istvanek J."/>
            <person name="Dluhosova J."/>
            <person name="Dluhos P."/>
            <person name="Patkova L."/>
            <person name="Nedelnik J."/>
            <person name="Repkova J."/>
        </authorList>
    </citation>
    <scope>NUCLEOTIDE SEQUENCE [LARGE SCALE GENOMIC DNA]</scope>
    <source>
        <strain evidence="2">cv. Tatra</strain>
        <tissue evidence="1">Young leaves</tissue>
    </source>
</reference>
<dbReference type="GO" id="GO:0009534">
    <property type="term" value="C:chloroplast thylakoid"/>
    <property type="evidence" value="ECO:0007669"/>
    <property type="project" value="TreeGrafter"/>
</dbReference>
<proteinExistence type="predicted"/>
<dbReference type="EMBL" id="ASHM01026164">
    <property type="protein sequence ID" value="PNX73527.1"/>
    <property type="molecule type" value="Genomic_DNA"/>
</dbReference>
<dbReference type="PANTHER" id="PTHR13271:SF54">
    <property type="entry name" value="PROTEIN PLASTID TRANSCRIPTIONALLY ACTIVE 14"/>
    <property type="match status" value="1"/>
</dbReference>
<dbReference type="GO" id="GO:0042793">
    <property type="term" value="P:plastid transcription"/>
    <property type="evidence" value="ECO:0007669"/>
    <property type="project" value="TreeGrafter"/>
</dbReference>
<name>A0A2K3L4R5_TRIPR</name>
<comment type="caution">
    <text evidence="1">The sequence shown here is derived from an EMBL/GenBank/DDBJ whole genome shotgun (WGS) entry which is preliminary data.</text>
</comment>
<dbReference type="SUPFAM" id="SSF82199">
    <property type="entry name" value="SET domain"/>
    <property type="match status" value="1"/>
</dbReference>
<dbReference type="Proteomes" id="UP000236291">
    <property type="component" value="Unassembled WGS sequence"/>
</dbReference>
<dbReference type="InterPro" id="IPR050600">
    <property type="entry name" value="SETD3_SETD6_MTase"/>
</dbReference>
<dbReference type="CDD" id="cd10527">
    <property type="entry name" value="SET_LSMT"/>
    <property type="match status" value="1"/>
</dbReference>
<dbReference type="InterPro" id="IPR046341">
    <property type="entry name" value="SET_dom_sf"/>
</dbReference>
<evidence type="ECO:0000313" key="1">
    <source>
        <dbReference type="EMBL" id="PNX73527.1"/>
    </source>
</evidence>
<accession>A0A2K3L4R5</accession>
<sequence length="215" mass="25124">MEPVDPDFYRIGYVRSMRAYGVDFKEGPNGFGVYASKDVEALRRPRVIMEIPLELMLTISKKLPWMFFPDIIPLGHPIFDIINSTDPETDWDLRLACLLLFSFDCKDNFWQYYGDFLPSEDECTSLLLATEEELLELQDPDLASKVRFQQQRALEFWKKNWHSDVPLKIKRLAREPQRFIWAVGIAQSRCINMQMRMCALTQEANMLIPYAGQDA</sequence>
<evidence type="ECO:0000313" key="2">
    <source>
        <dbReference type="Proteomes" id="UP000236291"/>
    </source>
</evidence>
<dbReference type="GO" id="GO:0010027">
    <property type="term" value="P:thylakoid membrane organization"/>
    <property type="evidence" value="ECO:0007669"/>
    <property type="project" value="TreeGrafter"/>
</dbReference>
<reference evidence="1 2" key="1">
    <citation type="journal article" date="2014" name="Am. J. Bot.">
        <title>Genome assembly and annotation for red clover (Trifolium pratense; Fabaceae).</title>
        <authorList>
            <person name="Istvanek J."/>
            <person name="Jaros M."/>
            <person name="Krenek A."/>
            <person name="Repkova J."/>
        </authorList>
    </citation>
    <scope>NUCLEOTIDE SEQUENCE [LARGE SCALE GENOMIC DNA]</scope>
    <source>
        <strain evidence="2">cv. Tatra</strain>
        <tissue evidence="1">Young leaves</tissue>
    </source>
</reference>
<dbReference type="ExpressionAtlas" id="A0A2K3L4R5">
    <property type="expression patterns" value="baseline"/>
</dbReference>
<dbReference type="GO" id="GO:0000427">
    <property type="term" value="C:plastid-encoded plastid RNA polymerase complex"/>
    <property type="evidence" value="ECO:0007669"/>
    <property type="project" value="TreeGrafter"/>
</dbReference>
<gene>
    <name evidence="1" type="ORF">L195_g029429</name>
</gene>
<dbReference type="Gene3D" id="3.90.1410.10">
    <property type="entry name" value="set domain protein methyltransferase, domain 1"/>
    <property type="match status" value="1"/>
</dbReference>
<dbReference type="STRING" id="57577.A0A2K3L4R5"/>
<dbReference type="AlphaFoldDB" id="A0A2K3L4R5"/>
<dbReference type="PANTHER" id="PTHR13271">
    <property type="entry name" value="UNCHARACTERIZED PUTATIVE METHYLTRANSFERASE"/>
    <property type="match status" value="1"/>
</dbReference>
<dbReference type="GO" id="GO:0009658">
    <property type="term" value="P:chloroplast organization"/>
    <property type="evidence" value="ECO:0007669"/>
    <property type="project" value="TreeGrafter"/>
</dbReference>
<protein>
    <submittedName>
        <fullName evidence="1">Ribulose-15 bisphosphate carboxylase/oxygenase large subunit</fullName>
    </submittedName>
</protein>
<organism evidence="1 2">
    <name type="scientific">Trifolium pratense</name>
    <name type="common">Red clover</name>
    <dbReference type="NCBI Taxonomy" id="57577"/>
    <lineage>
        <taxon>Eukaryota</taxon>
        <taxon>Viridiplantae</taxon>
        <taxon>Streptophyta</taxon>
        <taxon>Embryophyta</taxon>
        <taxon>Tracheophyta</taxon>
        <taxon>Spermatophyta</taxon>
        <taxon>Magnoliopsida</taxon>
        <taxon>eudicotyledons</taxon>
        <taxon>Gunneridae</taxon>
        <taxon>Pentapetalae</taxon>
        <taxon>rosids</taxon>
        <taxon>fabids</taxon>
        <taxon>Fabales</taxon>
        <taxon>Fabaceae</taxon>
        <taxon>Papilionoideae</taxon>
        <taxon>50 kb inversion clade</taxon>
        <taxon>NPAAA clade</taxon>
        <taxon>Hologalegina</taxon>
        <taxon>IRL clade</taxon>
        <taxon>Trifolieae</taxon>
        <taxon>Trifolium</taxon>
    </lineage>
</organism>
<dbReference type="GO" id="GO:0016279">
    <property type="term" value="F:protein-lysine N-methyltransferase activity"/>
    <property type="evidence" value="ECO:0007669"/>
    <property type="project" value="TreeGrafter"/>
</dbReference>